<dbReference type="EMBL" id="JACXWY010000001">
    <property type="protein sequence ID" value="MBD3844258.1"/>
    <property type="molecule type" value="Genomic_DNA"/>
</dbReference>
<dbReference type="Gene3D" id="3.30.420.280">
    <property type="match status" value="1"/>
</dbReference>
<dbReference type="Proteomes" id="UP000619295">
    <property type="component" value="Unassembled WGS sequence"/>
</dbReference>
<dbReference type="AlphaFoldDB" id="A0A927HZE9"/>
<proteinExistence type="predicted"/>
<keyword evidence="1" id="KW-1188">Viral release from host cell</keyword>
<name>A0A927HZE9_9HYPH</name>
<feature type="domain" description="Terminase large subunit gp17-like C-terminal" evidence="2">
    <location>
        <begin position="71"/>
        <end position="222"/>
    </location>
</feature>
<reference evidence="3" key="1">
    <citation type="submission" date="2020-09" db="EMBL/GenBank/DDBJ databases">
        <title>Bosea spartocytisi sp. nov. a root nodule endophyte of Spartocytisus supranubius in the high mountain ecosystem fo the Teide National Park (Canary Islands, Spain).</title>
        <authorList>
            <person name="Pulido-Suarez L."/>
            <person name="Peix A."/>
            <person name="Igual J.M."/>
            <person name="Socas-Perez N."/>
            <person name="Velazquez E."/>
            <person name="Flores-Felix J.D."/>
            <person name="Leon-Barrios M."/>
        </authorList>
    </citation>
    <scope>NUCLEOTIDE SEQUENCE</scope>
    <source>
        <strain evidence="3">SSUT16</strain>
    </source>
</reference>
<accession>A0A927HZE9</accession>
<dbReference type="InterPro" id="IPR035421">
    <property type="entry name" value="Terminase_6C"/>
</dbReference>
<dbReference type="Pfam" id="PF03237">
    <property type="entry name" value="Terminase_6N"/>
    <property type="match status" value="1"/>
</dbReference>
<comment type="caution">
    <text evidence="3">The sequence shown here is derived from an EMBL/GenBank/DDBJ whole genome shotgun (WGS) entry which is preliminary data.</text>
</comment>
<dbReference type="Pfam" id="PF17289">
    <property type="entry name" value="Terminase_6C"/>
    <property type="match status" value="1"/>
</dbReference>
<gene>
    <name evidence="3" type="ORF">IED13_01010</name>
</gene>
<evidence type="ECO:0000313" key="3">
    <source>
        <dbReference type="EMBL" id="MBD3844258.1"/>
    </source>
</evidence>
<evidence type="ECO:0000256" key="1">
    <source>
        <dbReference type="ARBA" id="ARBA00022612"/>
    </source>
</evidence>
<protein>
    <submittedName>
        <fullName evidence="3">Terminase large subunit</fullName>
    </submittedName>
</protein>
<evidence type="ECO:0000313" key="4">
    <source>
        <dbReference type="Proteomes" id="UP000619295"/>
    </source>
</evidence>
<organism evidence="3 4">
    <name type="scientific">Bosea spartocytisi</name>
    <dbReference type="NCBI Taxonomy" id="2773451"/>
    <lineage>
        <taxon>Bacteria</taxon>
        <taxon>Pseudomonadati</taxon>
        <taxon>Pseudomonadota</taxon>
        <taxon>Alphaproteobacteria</taxon>
        <taxon>Hyphomicrobiales</taxon>
        <taxon>Boseaceae</taxon>
        <taxon>Bosea</taxon>
    </lineage>
</organism>
<evidence type="ECO:0000259" key="2">
    <source>
        <dbReference type="Pfam" id="PF17289"/>
    </source>
</evidence>
<keyword evidence="4" id="KW-1185">Reference proteome</keyword>
<sequence length="249" mass="28240">MTRHITRMTIEDAEHYTPEQRAAIIASYPAHERDARTKGIPTLGSGRVFPLSDDDISCEAPEVQRAWVLIGGVDFGWDHPTAAAKLAWDRDADVVYVIASYRKREATPIIHAAALKPWGVKLPWAWPHDGLQHDKGSGEQLAELYRKQGLNMLPERATFEDGTNGVEAGVLDMLDRMQTGRLKVAKHLTEWFEEFRLYHRKDGKIVKERDDLLSATRYALMMLRFAEAVREPKERKLRIGGRPGGWMAA</sequence>